<evidence type="ECO:0000256" key="3">
    <source>
        <dbReference type="SAM" id="MobiDB-lite"/>
    </source>
</evidence>
<feature type="region of interest" description="Disordered" evidence="3">
    <location>
        <begin position="320"/>
        <end position="339"/>
    </location>
</feature>
<dbReference type="InterPro" id="IPR050251">
    <property type="entry name" value="HpcH-HpaI_aldolase"/>
</dbReference>
<gene>
    <name evidence="5" type="ORF">DCS_02447</name>
</gene>
<dbReference type="GeneID" id="63715090"/>
<keyword evidence="6" id="KW-1185">Reference proteome</keyword>
<evidence type="ECO:0000313" key="6">
    <source>
        <dbReference type="Proteomes" id="UP000076580"/>
    </source>
</evidence>
<organism evidence="5 6">
    <name type="scientific">Drechmeria coniospora</name>
    <name type="common">Nematophagous fungus</name>
    <name type="synonym">Meria coniospora</name>
    <dbReference type="NCBI Taxonomy" id="98403"/>
    <lineage>
        <taxon>Eukaryota</taxon>
        <taxon>Fungi</taxon>
        <taxon>Dikarya</taxon>
        <taxon>Ascomycota</taxon>
        <taxon>Pezizomycotina</taxon>
        <taxon>Sordariomycetes</taxon>
        <taxon>Hypocreomycetidae</taxon>
        <taxon>Hypocreales</taxon>
        <taxon>Ophiocordycipitaceae</taxon>
        <taxon>Drechmeria</taxon>
    </lineage>
</organism>
<feature type="domain" description="HpcH/HpaI aldolase/citrate lyase" evidence="4">
    <location>
        <begin position="91"/>
        <end position="276"/>
    </location>
</feature>
<dbReference type="InterPro" id="IPR005000">
    <property type="entry name" value="Aldolase/citrate-lyase_domain"/>
</dbReference>
<dbReference type="PANTHER" id="PTHR30502:SF8">
    <property type="entry name" value="SYNTHASE, PUTATIVE-RELATED"/>
    <property type="match status" value="1"/>
</dbReference>
<protein>
    <recommendedName>
        <fullName evidence="4">HpcH/HpaI aldolase/citrate lyase domain-containing protein</fullName>
    </recommendedName>
</protein>
<reference evidence="5 6" key="1">
    <citation type="journal article" date="2016" name="Sci. Rep.">
        <title>Insights into Adaptations to a Near-Obligate Nematode Endoparasitic Lifestyle from the Finished Genome of Drechmeria coniospora.</title>
        <authorList>
            <person name="Zhang L."/>
            <person name="Zhou Z."/>
            <person name="Guo Q."/>
            <person name="Fokkens L."/>
            <person name="Miskei M."/>
            <person name="Pocsi I."/>
            <person name="Zhang W."/>
            <person name="Chen M."/>
            <person name="Wang L."/>
            <person name="Sun Y."/>
            <person name="Donzelli B.G."/>
            <person name="Gibson D.M."/>
            <person name="Nelson D.R."/>
            <person name="Luo J.G."/>
            <person name="Rep M."/>
            <person name="Liu H."/>
            <person name="Yang S."/>
            <person name="Wang J."/>
            <person name="Krasnoff S.B."/>
            <person name="Xu Y."/>
            <person name="Molnar I."/>
            <person name="Lin M."/>
        </authorList>
    </citation>
    <scope>NUCLEOTIDE SEQUENCE [LARGE SCALE GENOMIC DNA]</scope>
    <source>
        <strain evidence="5 6">ARSEF 6962</strain>
    </source>
</reference>
<dbReference type="InParanoid" id="A0A151GW14"/>
<dbReference type="AlphaFoldDB" id="A0A151GW14"/>
<evidence type="ECO:0000259" key="4">
    <source>
        <dbReference type="Pfam" id="PF03328"/>
    </source>
</evidence>
<name>A0A151GW14_DRECN</name>
<evidence type="ECO:0000256" key="1">
    <source>
        <dbReference type="ARBA" id="ARBA00022723"/>
    </source>
</evidence>
<dbReference type="GO" id="GO:0005737">
    <property type="term" value="C:cytoplasm"/>
    <property type="evidence" value="ECO:0007669"/>
    <property type="project" value="TreeGrafter"/>
</dbReference>
<dbReference type="RefSeq" id="XP_040660657.1">
    <property type="nucleotide sequence ID" value="XM_040799774.1"/>
</dbReference>
<sequence>MVNVKDFNAPNLGLPTNLRAILRTGEVLWGTWCHIPSEEAARIVALLPHEFCFIDGSPPAFCPQEHSPLGPVELTAVTRAINFFSGGSMVPIVRATTPEMVNHALNAGAGGIVMPHIQTKDQAEALVRLVRFPPRGDRSVPPNALLGRQKDMPPGVRALDIWNDHVAVFAQVEDVDGLRNVEEIASVPGGRSTLPQISHPLHILMTRNFLPRTIQRPIADESYFLVLVDAIMVGGWDLQSSLGIEPSFASTHHPLFLESIEKIQRAADANGLAVMGGGMPDTLQDRIRLGWTLFICNTDAAGILNWGEQALEKYKKIAASAQKKEHRNGTVQEGVTDAE</sequence>
<comment type="caution">
    <text evidence="5">The sequence shown here is derived from an EMBL/GenBank/DDBJ whole genome shotgun (WGS) entry which is preliminary data.</text>
</comment>
<dbReference type="GO" id="GO:0016832">
    <property type="term" value="F:aldehyde-lyase activity"/>
    <property type="evidence" value="ECO:0007669"/>
    <property type="project" value="TreeGrafter"/>
</dbReference>
<dbReference type="InterPro" id="IPR015813">
    <property type="entry name" value="Pyrv/PenolPyrv_kinase-like_dom"/>
</dbReference>
<keyword evidence="1" id="KW-0479">Metal-binding</keyword>
<dbReference type="GO" id="GO:0046872">
    <property type="term" value="F:metal ion binding"/>
    <property type="evidence" value="ECO:0007669"/>
    <property type="project" value="UniProtKB-KW"/>
</dbReference>
<dbReference type="InterPro" id="IPR040442">
    <property type="entry name" value="Pyrv_kinase-like_dom_sf"/>
</dbReference>
<dbReference type="Gene3D" id="3.20.20.60">
    <property type="entry name" value="Phosphoenolpyruvate-binding domains"/>
    <property type="match status" value="2"/>
</dbReference>
<evidence type="ECO:0000256" key="2">
    <source>
        <dbReference type="ARBA" id="ARBA00023239"/>
    </source>
</evidence>
<dbReference type="Proteomes" id="UP000076580">
    <property type="component" value="Chromosome 01"/>
</dbReference>
<dbReference type="Pfam" id="PF03328">
    <property type="entry name" value="HpcH_HpaI"/>
    <property type="match status" value="1"/>
</dbReference>
<accession>A0A151GW14</accession>
<evidence type="ECO:0000313" key="5">
    <source>
        <dbReference type="EMBL" id="KYK61305.1"/>
    </source>
</evidence>
<dbReference type="STRING" id="98403.A0A151GW14"/>
<dbReference type="EMBL" id="LAYC01000001">
    <property type="protein sequence ID" value="KYK61305.1"/>
    <property type="molecule type" value="Genomic_DNA"/>
</dbReference>
<proteinExistence type="predicted"/>
<dbReference type="PANTHER" id="PTHR30502">
    <property type="entry name" value="2-KETO-3-DEOXY-L-RHAMNONATE ALDOLASE"/>
    <property type="match status" value="1"/>
</dbReference>
<dbReference type="SUPFAM" id="SSF51621">
    <property type="entry name" value="Phosphoenolpyruvate/pyruvate domain"/>
    <property type="match status" value="2"/>
</dbReference>
<keyword evidence="2" id="KW-0456">Lyase</keyword>